<dbReference type="Proteomes" id="UP000827296">
    <property type="component" value="Segment"/>
</dbReference>
<name>A0AAE8BDW4_9CAUD</name>
<sequence>MLIKKEKKAYLFTIYGLHSYPFVIGVDAYSDSVAMERFYKIWRKHYPKHYKKHKEFTVKKFDI</sequence>
<evidence type="ECO:0000313" key="2">
    <source>
        <dbReference type="Proteomes" id="UP000827296"/>
    </source>
</evidence>
<protein>
    <submittedName>
        <fullName evidence="1">Uncharacterized protein</fullName>
    </submittedName>
</protein>
<keyword evidence="2" id="KW-1185">Reference proteome</keyword>
<organism evidence="1 2">
    <name type="scientific">Enterococcus phage SSsP-1</name>
    <dbReference type="NCBI Taxonomy" id="2859527"/>
    <lineage>
        <taxon>Viruses</taxon>
        <taxon>Duplodnaviria</taxon>
        <taxon>Heunggongvirae</taxon>
        <taxon>Uroviricota</taxon>
        <taxon>Caudoviricetes</taxon>
        <taxon>Saphexavirus</taxon>
        <taxon>Saphexavirus SSsP1</taxon>
    </lineage>
</organism>
<proteinExistence type="predicted"/>
<accession>A0AAE8BDW4</accession>
<reference evidence="1 2" key="1">
    <citation type="journal article" date="2022" name="Viruses">
        <title>Two Novel Lytic Bacteriophages Infecting Enterococcus spp. Are Promising Candidates for Targeted Antibacterial Therapy.</title>
        <authorList>
            <person name="Tkachev P.V."/>
            <person name="Pchelin I.M."/>
            <person name="Azarov D.V."/>
            <person name="Gorshkov A.N."/>
            <person name="Shamova O.V."/>
            <person name="Dmitriev A.V."/>
            <person name="Goncharov A.E."/>
        </authorList>
    </citation>
    <scope>NUCLEOTIDE SEQUENCE [LARGE SCALE GENOMIC DNA]</scope>
</reference>
<evidence type="ECO:0000313" key="1">
    <source>
        <dbReference type="EMBL" id="QYI86545.1"/>
    </source>
</evidence>
<dbReference type="EMBL" id="MZ333457">
    <property type="protein sequence ID" value="QYI86545.1"/>
    <property type="molecule type" value="Genomic_DNA"/>
</dbReference>